<dbReference type="EMBL" id="HE804045">
    <property type="protein sequence ID" value="CCH34224.1"/>
    <property type="molecule type" value="Genomic_DNA"/>
</dbReference>
<dbReference type="eggNOG" id="ENOG5033KY9">
    <property type="taxonomic scope" value="Bacteria"/>
</dbReference>
<feature type="transmembrane region" description="Helical" evidence="2">
    <location>
        <begin position="89"/>
        <end position="110"/>
    </location>
</feature>
<dbReference type="Proteomes" id="UP000006281">
    <property type="component" value="Chromosome"/>
</dbReference>
<evidence type="ECO:0000256" key="1">
    <source>
        <dbReference type="SAM" id="MobiDB-lite"/>
    </source>
</evidence>
<proteinExistence type="predicted"/>
<name>K0KBM3_SACES</name>
<keyword evidence="4" id="KW-1185">Reference proteome</keyword>
<evidence type="ECO:0000256" key="2">
    <source>
        <dbReference type="SAM" id="Phobius"/>
    </source>
</evidence>
<feature type="region of interest" description="Disordered" evidence="1">
    <location>
        <begin position="1"/>
        <end position="86"/>
    </location>
</feature>
<feature type="compositionally biased region" description="Low complexity" evidence="1">
    <location>
        <begin position="13"/>
        <end position="41"/>
    </location>
</feature>
<evidence type="ECO:0000313" key="3">
    <source>
        <dbReference type="EMBL" id="CCH34224.1"/>
    </source>
</evidence>
<keyword evidence="2" id="KW-0812">Transmembrane</keyword>
<dbReference type="AlphaFoldDB" id="K0KBM3"/>
<keyword evidence="2" id="KW-0472">Membrane</keyword>
<dbReference type="PATRIC" id="fig|1179773.3.peg.7065"/>
<dbReference type="STRING" id="1179773.BN6_69880"/>
<evidence type="ECO:0000313" key="4">
    <source>
        <dbReference type="Proteomes" id="UP000006281"/>
    </source>
</evidence>
<sequence>MVHGSGVHGSGAQGPVVQGPVAQGGAQGVGAPYPQGAPGPADTARMRRSEMGQLDSLLESSEPGRRPVNVKPGNVKPRNASSGSAKKGWLLKGAGLVGVAVVSGLIWLVVMPKETPVSSPPSTTSKPVGEFTFARSPQVPEALKDSQCASHAYGETKTFLTATPCQQLTRGLFTTTTPDGRTVYTSVSVVRMKSLDDATKLKELTSRDGTGNVNDLVKDGAVQVPGLKSLGTGGFAARQQDRDVVIIESDTVQHGADEAAHNALMKKVSNDAFRLVSELV</sequence>
<feature type="compositionally biased region" description="Gly residues" evidence="1">
    <location>
        <begin position="1"/>
        <end position="12"/>
    </location>
</feature>
<reference evidence="3 4" key="1">
    <citation type="journal article" date="2012" name="BMC Genomics">
        <title>Complete genome sequence of Saccharothrix espanaensis DSM 44229T and comparison to the other completely sequenced Pseudonocardiaceae.</title>
        <authorList>
            <person name="Strobel T."/>
            <person name="Al-Dilaimi A."/>
            <person name="Blom J."/>
            <person name="Gessner A."/>
            <person name="Kalinowski J."/>
            <person name="Luzhetska M."/>
            <person name="Puhler A."/>
            <person name="Szczepanowski R."/>
            <person name="Bechthold A."/>
            <person name="Ruckert C."/>
        </authorList>
    </citation>
    <scope>NUCLEOTIDE SEQUENCE [LARGE SCALE GENOMIC DNA]</scope>
    <source>
        <strain evidence="4">ATCC 51144 / DSM 44229 / JCM 9112 / NBRC 15066 / NRRL 15764</strain>
    </source>
</reference>
<organism evidence="3 4">
    <name type="scientific">Saccharothrix espanaensis (strain ATCC 51144 / DSM 44229 / JCM 9112 / NBRC 15066 / NRRL 15764)</name>
    <dbReference type="NCBI Taxonomy" id="1179773"/>
    <lineage>
        <taxon>Bacteria</taxon>
        <taxon>Bacillati</taxon>
        <taxon>Actinomycetota</taxon>
        <taxon>Actinomycetes</taxon>
        <taxon>Pseudonocardiales</taxon>
        <taxon>Pseudonocardiaceae</taxon>
        <taxon>Saccharothrix</taxon>
    </lineage>
</organism>
<dbReference type="HOGENOM" id="CLU_084681_0_0_11"/>
<gene>
    <name evidence="3" type="ordered locus">BN6_69880</name>
</gene>
<accession>K0KBM3</accession>
<dbReference type="KEGG" id="sesp:BN6_69880"/>
<keyword evidence="2" id="KW-1133">Transmembrane helix</keyword>
<protein>
    <submittedName>
        <fullName evidence="3">Putative membrane protein</fullName>
    </submittedName>
</protein>